<comment type="caution">
    <text evidence="7">The sequence shown here is derived from an EMBL/GenBank/DDBJ whole genome shotgun (WGS) entry which is preliminary data.</text>
</comment>
<dbReference type="PRINTS" id="PR00149">
    <property type="entry name" value="FUMRATELYASE"/>
</dbReference>
<organism evidence="7 8">
    <name type="scientific">Geothrix limicola</name>
    <dbReference type="NCBI Taxonomy" id="2927978"/>
    <lineage>
        <taxon>Bacteria</taxon>
        <taxon>Pseudomonadati</taxon>
        <taxon>Acidobacteriota</taxon>
        <taxon>Holophagae</taxon>
        <taxon>Holophagales</taxon>
        <taxon>Holophagaceae</taxon>
        <taxon>Geothrix</taxon>
    </lineage>
</organism>
<reference evidence="7 8" key="1">
    <citation type="journal article" date="2023" name="Antonie Van Leeuwenhoek">
        <title>Mesoterricola silvestris gen. nov., sp. nov., Mesoterricola sediminis sp. nov., Geothrix oryzae sp. nov., Geothrix edaphica sp. nov., Geothrix rubra sp. nov., and Geothrix limicola sp. nov., six novel members of Acidobacteriota isolated from soils.</title>
        <authorList>
            <person name="Itoh H."/>
            <person name="Sugisawa Y."/>
            <person name="Mise K."/>
            <person name="Xu Z."/>
            <person name="Kuniyasu M."/>
            <person name="Ushijima N."/>
            <person name="Kawano K."/>
            <person name="Kobayashi E."/>
            <person name="Shiratori Y."/>
            <person name="Masuda Y."/>
            <person name="Senoo K."/>
        </authorList>
    </citation>
    <scope>NUCLEOTIDE SEQUENCE [LARGE SCALE GENOMIC DNA]</scope>
    <source>
        <strain evidence="7 8">Red804</strain>
    </source>
</reference>
<evidence type="ECO:0000256" key="3">
    <source>
        <dbReference type="ARBA" id="ARBA00012338"/>
    </source>
</evidence>
<dbReference type="CDD" id="cd01359">
    <property type="entry name" value="Argininosuccinate_lyase"/>
    <property type="match status" value="1"/>
</dbReference>
<comment type="similarity">
    <text evidence="5">Belongs to the lyase 1 family. Argininosuccinate lyase subfamily.</text>
</comment>
<dbReference type="NCBIfam" id="TIGR00838">
    <property type="entry name" value="argH"/>
    <property type="match status" value="1"/>
</dbReference>
<keyword evidence="5" id="KW-0028">Amino-acid biosynthesis</keyword>
<dbReference type="GO" id="GO:0016829">
    <property type="term" value="F:lyase activity"/>
    <property type="evidence" value="ECO:0007669"/>
    <property type="project" value="UniProtKB-KW"/>
</dbReference>
<dbReference type="InterPro" id="IPR000362">
    <property type="entry name" value="Fumarate_lyase_fam"/>
</dbReference>
<dbReference type="Gene3D" id="1.10.275.10">
    <property type="entry name" value="Fumarase/aspartase (N-terminal domain)"/>
    <property type="match status" value="1"/>
</dbReference>
<evidence type="ECO:0000256" key="1">
    <source>
        <dbReference type="ARBA" id="ARBA00000985"/>
    </source>
</evidence>
<evidence type="ECO:0000256" key="4">
    <source>
        <dbReference type="ARBA" id="ARBA00022571"/>
    </source>
</evidence>
<comment type="subcellular location">
    <subcellularLocation>
        <location evidence="5">Cytoplasm</location>
    </subcellularLocation>
</comment>
<comment type="pathway">
    <text evidence="2 5">Amino-acid biosynthesis; L-arginine biosynthesis; L-arginine from L-ornithine and carbamoyl phosphate: step 3/3.</text>
</comment>
<evidence type="ECO:0000313" key="8">
    <source>
        <dbReference type="Proteomes" id="UP001165069"/>
    </source>
</evidence>
<dbReference type="EC" id="4.3.2.1" evidence="3 5"/>
<comment type="catalytic activity">
    <reaction evidence="1 5">
        <text>2-(N(omega)-L-arginino)succinate = fumarate + L-arginine</text>
        <dbReference type="Rhea" id="RHEA:24020"/>
        <dbReference type="ChEBI" id="CHEBI:29806"/>
        <dbReference type="ChEBI" id="CHEBI:32682"/>
        <dbReference type="ChEBI" id="CHEBI:57472"/>
        <dbReference type="EC" id="4.3.2.1"/>
    </reaction>
</comment>
<dbReference type="InterPro" id="IPR020557">
    <property type="entry name" value="Fumarate_lyase_CS"/>
</dbReference>
<protein>
    <recommendedName>
        <fullName evidence="3 5">Argininosuccinate lyase</fullName>
        <shortName evidence="5">ASAL</shortName>
        <ecNumber evidence="3 5">4.3.2.1</ecNumber>
    </recommendedName>
    <alternativeName>
        <fullName evidence="5">Arginosuccinase</fullName>
    </alternativeName>
</protein>
<dbReference type="PROSITE" id="PS00163">
    <property type="entry name" value="FUMARATE_LYASES"/>
    <property type="match status" value="1"/>
</dbReference>
<keyword evidence="5" id="KW-0963">Cytoplasm</keyword>
<dbReference type="PRINTS" id="PR00145">
    <property type="entry name" value="ARGSUCLYASE"/>
</dbReference>
<keyword evidence="4 5" id="KW-0055">Arginine biosynthesis</keyword>
<proteinExistence type="inferred from homology"/>
<dbReference type="InterPro" id="IPR024083">
    <property type="entry name" value="Fumarase/histidase_N"/>
</dbReference>
<accession>A0ABQ5QI92</accession>
<dbReference type="EMBL" id="BSDE01000006">
    <property type="protein sequence ID" value="GLH74412.1"/>
    <property type="molecule type" value="Genomic_DNA"/>
</dbReference>
<dbReference type="RefSeq" id="WP_285576688.1">
    <property type="nucleotide sequence ID" value="NZ_BSDE01000006.1"/>
</dbReference>
<dbReference type="HAMAP" id="MF_00006">
    <property type="entry name" value="Arg_succ_lyase"/>
    <property type="match status" value="1"/>
</dbReference>
<dbReference type="Gene3D" id="1.20.200.10">
    <property type="entry name" value="Fumarase/aspartase (Central domain)"/>
    <property type="match status" value="1"/>
</dbReference>
<dbReference type="InterPro" id="IPR009049">
    <property type="entry name" value="Argininosuccinate_lyase"/>
</dbReference>
<dbReference type="Proteomes" id="UP001165069">
    <property type="component" value="Unassembled WGS sequence"/>
</dbReference>
<dbReference type="PANTHER" id="PTHR43814">
    <property type="entry name" value="ARGININOSUCCINATE LYASE"/>
    <property type="match status" value="1"/>
</dbReference>
<name>A0ABQ5QI92_9BACT</name>
<keyword evidence="8" id="KW-1185">Reference proteome</keyword>
<evidence type="ECO:0000256" key="5">
    <source>
        <dbReference type="HAMAP-Rule" id="MF_00006"/>
    </source>
</evidence>
<keyword evidence="5 7" id="KW-0456">Lyase</keyword>
<evidence type="ECO:0000259" key="6">
    <source>
        <dbReference type="Pfam" id="PF00206"/>
    </source>
</evidence>
<dbReference type="InterPro" id="IPR008948">
    <property type="entry name" value="L-Aspartase-like"/>
</dbReference>
<dbReference type="InterPro" id="IPR022761">
    <property type="entry name" value="Fumarate_lyase_N"/>
</dbReference>
<sequence>MKPDGSTLWAKDLPLDVAIHRFTVGEDPDTDLALLAWDALGSAAHARMLASAGLLEPADAAALVRGLKRIANLARQNAFPIPPHMEDGHTAIEADLTRSLGPVGQRIHLGRSRNDQVILALRLYLRDALLRLGVRVSDLAQAFLGFAREHQQTPLPGYTHLRRAMPSTFGMWGAAFAEGLLEELEALQSVYQRLDRCPLGSAAGFGVPLPIDRELTAKLLGFSKVQRSPIDVQNSRGRHETALLQWAASTGGVMEKFLWDVSFYSTEEFGFLKLPDAFTTGSSIMPQKKNPDVVELARGRCRELRGNAGLVDQIGTGLPSSYHRDLQLLKRPVIQGLRQADELFAVLARLVPALKVNAEATATASTDELYAAHQAYVYVQGGLPFREAYRKVAQQIQEGTFAPDRAALTATHLGGAGNLGLDDLAADLAAARAWIETRRELQAEAEAALWAS</sequence>
<feature type="domain" description="Fumarate lyase N-terminal" evidence="6">
    <location>
        <begin position="40"/>
        <end position="306"/>
    </location>
</feature>
<dbReference type="PANTHER" id="PTHR43814:SF1">
    <property type="entry name" value="ARGININOSUCCINATE LYASE"/>
    <property type="match status" value="1"/>
</dbReference>
<evidence type="ECO:0000313" key="7">
    <source>
        <dbReference type="EMBL" id="GLH74412.1"/>
    </source>
</evidence>
<dbReference type="Gene3D" id="1.10.40.30">
    <property type="entry name" value="Fumarase/aspartase (C-terminal domain)"/>
    <property type="match status" value="1"/>
</dbReference>
<dbReference type="SUPFAM" id="SSF48557">
    <property type="entry name" value="L-aspartase-like"/>
    <property type="match status" value="1"/>
</dbReference>
<gene>
    <name evidence="5 7" type="primary">argH</name>
    <name evidence="7" type="ORF">GETHLI_29140</name>
</gene>
<evidence type="ECO:0000256" key="2">
    <source>
        <dbReference type="ARBA" id="ARBA00004941"/>
    </source>
</evidence>
<dbReference type="Pfam" id="PF00206">
    <property type="entry name" value="Lyase_1"/>
    <property type="match status" value="1"/>
</dbReference>